<proteinExistence type="predicted"/>
<organism evidence="1 2">
    <name type="scientific">Hyella patelloides LEGE 07179</name>
    <dbReference type="NCBI Taxonomy" id="945734"/>
    <lineage>
        <taxon>Bacteria</taxon>
        <taxon>Bacillati</taxon>
        <taxon>Cyanobacteriota</taxon>
        <taxon>Cyanophyceae</taxon>
        <taxon>Pleurocapsales</taxon>
        <taxon>Hyellaceae</taxon>
        <taxon>Hyella</taxon>
    </lineage>
</organism>
<reference evidence="1 2" key="1">
    <citation type="submission" date="2019-01" db="EMBL/GenBank/DDBJ databases">
        <authorList>
            <person name="Brito A."/>
        </authorList>
    </citation>
    <scope>NUCLEOTIDE SEQUENCE [LARGE SCALE GENOMIC DNA]</scope>
    <source>
        <strain evidence="1">1</strain>
    </source>
</reference>
<gene>
    <name evidence="1" type="ORF">H1P_730004</name>
</gene>
<protein>
    <submittedName>
        <fullName evidence="1">Uncharacterized protein</fullName>
    </submittedName>
</protein>
<keyword evidence="2" id="KW-1185">Reference proteome</keyword>
<dbReference type="Proteomes" id="UP000320055">
    <property type="component" value="Unassembled WGS sequence"/>
</dbReference>
<sequence length="277" mass="31791">MGGIIMTKKYLLDPFNAVYQDNNLLSDRPKIKELDQYARDLESQIEGDFNLEYLTFEFAYNQLGFVRNGLLLAKIKFLKLYQNYGDGTFASFCKFQLKKQRWQINDTIRAARVVLELMYAGFEILPTNISQAVTQAQLAGEDLSLTWRNIITTLPPDRITAKTISNVVNPSTESEKEVVALKVPTEVNQQIETEAFSRNLSVVEFLKLILEFFLESENSHLSQPVVNKEEYKEKERIWQEDLIKLCKQGDYLSSFIRSTDNAGTAGVPNKVSFVKKF</sequence>
<accession>A0A563W3Y7</accession>
<dbReference type="AlphaFoldDB" id="A0A563W3Y7"/>
<evidence type="ECO:0000313" key="2">
    <source>
        <dbReference type="Proteomes" id="UP000320055"/>
    </source>
</evidence>
<name>A0A563W3Y7_9CYAN</name>
<evidence type="ECO:0000313" key="1">
    <source>
        <dbReference type="EMBL" id="VEP18263.1"/>
    </source>
</evidence>
<dbReference type="EMBL" id="CAACVJ010000680">
    <property type="protein sequence ID" value="VEP18263.1"/>
    <property type="molecule type" value="Genomic_DNA"/>
</dbReference>